<evidence type="ECO:0000313" key="2">
    <source>
        <dbReference type="Proteomes" id="UP000823388"/>
    </source>
</evidence>
<dbReference type="EMBL" id="CM029054">
    <property type="protein sequence ID" value="KAG2537012.1"/>
    <property type="molecule type" value="Genomic_DNA"/>
</dbReference>
<dbReference type="AlphaFoldDB" id="A0A8T0MLP2"/>
<proteinExistence type="predicted"/>
<name>A0A8T0MLP2_PANVG</name>
<accession>A0A8T0MLP2</accession>
<dbReference type="Proteomes" id="UP000823388">
    <property type="component" value="Chromosome 9N"/>
</dbReference>
<protein>
    <submittedName>
        <fullName evidence="1">Uncharacterized protein</fullName>
    </submittedName>
</protein>
<sequence length="110" mass="12951">MMPPSWNNFLRSLLRFVVVRSDHNEGLRRICRSVFFFFFGGRKKKTEDTRKKKFLHFACKSVGRHSLGFCSRVCLPGVCLCSLLYEATYRSEVENLDYTSLLDDQIVFQR</sequence>
<gene>
    <name evidence="1" type="ORF">PVAP13_9NG247773</name>
</gene>
<reference evidence="1" key="1">
    <citation type="submission" date="2020-05" db="EMBL/GenBank/DDBJ databases">
        <title>WGS assembly of Panicum virgatum.</title>
        <authorList>
            <person name="Lovell J.T."/>
            <person name="Jenkins J."/>
            <person name="Shu S."/>
            <person name="Juenger T.E."/>
            <person name="Schmutz J."/>
        </authorList>
    </citation>
    <scope>NUCLEOTIDE SEQUENCE</scope>
    <source>
        <strain evidence="1">AP13</strain>
    </source>
</reference>
<organism evidence="1 2">
    <name type="scientific">Panicum virgatum</name>
    <name type="common">Blackwell switchgrass</name>
    <dbReference type="NCBI Taxonomy" id="38727"/>
    <lineage>
        <taxon>Eukaryota</taxon>
        <taxon>Viridiplantae</taxon>
        <taxon>Streptophyta</taxon>
        <taxon>Embryophyta</taxon>
        <taxon>Tracheophyta</taxon>
        <taxon>Spermatophyta</taxon>
        <taxon>Magnoliopsida</taxon>
        <taxon>Liliopsida</taxon>
        <taxon>Poales</taxon>
        <taxon>Poaceae</taxon>
        <taxon>PACMAD clade</taxon>
        <taxon>Panicoideae</taxon>
        <taxon>Panicodae</taxon>
        <taxon>Paniceae</taxon>
        <taxon>Panicinae</taxon>
        <taxon>Panicum</taxon>
        <taxon>Panicum sect. Hiantes</taxon>
    </lineage>
</organism>
<comment type="caution">
    <text evidence="1">The sequence shown here is derived from an EMBL/GenBank/DDBJ whole genome shotgun (WGS) entry which is preliminary data.</text>
</comment>
<keyword evidence="2" id="KW-1185">Reference proteome</keyword>
<evidence type="ECO:0000313" key="1">
    <source>
        <dbReference type="EMBL" id="KAG2537012.1"/>
    </source>
</evidence>